<dbReference type="InterPro" id="IPR036291">
    <property type="entry name" value="NAD(P)-bd_dom_sf"/>
</dbReference>
<proteinExistence type="inferred from homology"/>
<dbReference type="GO" id="GO:0016616">
    <property type="term" value="F:oxidoreductase activity, acting on the CH-OH group of donors, NAD or NADP as acceptor"/>
    <property type="evidence" value="ECO:0007669"/>
    <property type="project" value="TreeGrafter"/>
</dbReference>
<dbReference type="SUPFAM" id="SSF51735">
    <property type="entry name" value="NAD(P)-binding Rossmann-fold domains"/>
    <property type="match status" value="1"/>
</dbReference>
<dbReference type="RefSeq" id="WP_144749066.1">
    <property type="nucleotide sequence ID" value="NZ_VMNW02000025.1"/>
</dbReference>
<dbReference type="OrthoDB" id="3403528at2"/>
<dbReference type="Pfam" id="PF00106">
    <property type="entry name" value="adh_short"/>
    <property type="match status" value="1"/>
</dbReference>
<evidence type="ECO:0000256" key="3">
    <source>
        <dbReference type="RuleBase" id="RU000363"/>
    </source>
</evidence>
<evidence type="ECO:0000313" key="4">
    <source>
        <dbReference type="EMBL" id="KAA9160079.1"/>
    </source>
</evidence>
<protein>
    <submittedName>
        <fullName evidence="4">SDR family NAD(P)-dependent oxidoreductase</fullName>
    </submittedName>
</protein>
<dbReference type="PANTHER" id="PTHR42760:SF133">
    <property type="entry name" value="3-OXOACYL-[ACYL-CARRIER-PROTEIN] REDUCTASE"/>
    <property type="match status" value="1"/>
</dbReference>
<dbReference type="InterPro" id="IPR020904">
    <property type="entry name" value="Sc_DH/Rdtase_CS"/>
</dbReference>
<dbReference type="Gene3D" id="3.40.50.720">
    <property type="entry name" value="NAD(P)-binding Rossmann-like Domain"/>
    <property type="match status" value="1"/>
</dbReference>
<comment type="caution">
    <text evidence="4">The sequence shown here is derived from an EMBL/GenBank/DDBJ whole genome shotgun (WGS) entry which is preliminary data.</text>
</comment>
<evidence type="ECO:0000256" key="2">
    <source>
        <dbReference type="ARBA" id="ARBA00023002"/>
    </source>
</evidence>
<dbReference type="EMBL" id="VMNW02000025">
    <property type="protein sequence ID" value="KAA9160079.1"/>
    <property type="molecule type" value="Genomic_DNA"/>
</dbReference>
<dbReference type="CDD" id="cd05233">
    <property type="entry name" value="SDR_c"/>
    <property type="match status" value="1"/>
</dbReference>
<reference evidence="4" key="1">
    <citation type="submission" date="2019-09" db="EMBL/GenBank/DDBJ databases">
        <authorList>
            <person name="Teo W.F.A."/>
            <person name="Duangmal K."/>
        </authorList>
    </citation>
    <scope>NUCLEOTIDE SEQUENCE [LARGE SCALE GENOMIC DNA]</scope>
    <source>
        <strain evidence="4">K81G1</strain>
    </source>
</reference>
<dbReference type="AlphaFoldDB" id="A0A5N0V0T3"/>
<name>A0A5N0V0T3_9PSEU</name>
<dbReference type="PRINTS" id="PR00080">
    <property type="entry name" value="SDRFAMILY"/>
</dbReference>
<dbReference type="PRINTS" id="PR00081">
    <property type="entry name" value="GDHRDH"/>
</dbReference>
<dbReference type="PANTHER" id="PTHR42760">
    <property type="entry name" value="SHORT-CHAIN DEHYDROGENASES/REDUCTASES FAMILY MEMBER"/>
    <property type="match status" value="1"/>
</dbReference>
<dbReference type="InterPro" id="IPR002347">
    <property type="entry name" value="SDR_fam"/>
</dbReference>
<keyword evidence="5" id="KW-1185">Reference proteome</keyword>
<evidence type="ECO:0000313" key="5">
    <source>
        <dbReference type="Proteomes" id="UP000319769"/>
    </source>
</evidence>
<dbReference type="Proteomes" id="UP000319769">
    <property type="component" value="Unassembled WGS sequence"/>
</dbReference>
<accession>A0A5N0V0T3</accession>
<keyword evidence="2" id="KW-0560">Oxidoreductase</keyword>
<dbReference type="PROSITE" id="PS00061">
    <property type="entry name" value="ADH_SHORT"/>
    <property type="match status" value="1"/>
</dbReference>
<evidence type="ECO:0000256" key="1">
    <source>
        <dbReference type="ARBA" id="ARBA00006484"/>
    </source>
</evidence>
<sequence length="281" mass="28674">MTGISLAGKVIVVTGAARGLGRAYAARLAARGARVVVNDVAGVADVVEQLRLAGATAFGCAGSVADPDTAETLVGTCLREFGRIDGLVNNAGVRPEGWSWEEDPEITRRTVEVNLLGTLHCGAAALKAMVRQGSGSIVNVSSRAQAGIPRSATYAATKGAVASLTYSWALDVPPGVRVNAIAPQARGTGTRRPGTVFRPEEPEPEAIAPLVTYLLSDAAARVNGQVVRLIGRPAGMALGVVKHPRGARVLTDPGGWTEEAIAAAFAGDLGPDLEPVGAATG</sequence>
<organism evidence="4 5">
    <name type="scientific">Amycolatopsis acidicola</name>
    <dbReference type="NCBI Taxonomy" id="2596893"/>
    <lineage>
        <taxon>Bacteria</taxon>
        <taxon>Bacillati</taxon>
        <taxon>Actinomycetota</taxon>
        <taxon>Actinomycetes</taxon>
        <taxon>Pseudonocardiales</taxon>
        <taxon>Pseudonocardiaceae</taxon>
        <taxon>Amycolatopsis</taxon>
    </lineage>
</organism>
<comment type="similarity">
    <text evidence="1 3">Belongs to the short-chain dehydrogenases/reductases (SDR) family.</text>
</comment>
<gene>
    <name evidence="4" type="ORF">FPZ12_018480</name>
</gene>